<evidence type="ECO:0000313" key="1">
    <source>
        <dbReference type="EMBL" id="UOD32255.1"/>
    </source>
</evidence>
<gene>
    <name evidence="1" type="ORF">INH39_11625</name>
</gene>
<protein>
    <submittedName>
        <fullName evidence="1">Uncharacterized protein</fullName>
    </submittedName>
</protein>
<evidence type="ECO:0000313" key="2">
    <source>
        <dbReference type="Proteomes" id="UP000831532"/>
    </source>
</evidence>
<name>A0ABY4ABT8_9BURK</name>
<proteinExistence type="predicted"/>
<accession>A0ABY4ABT8</accession>
<sequence length="119" mass="13315">MELEHASAVYNYVDLIRNGEGFSCRHVCEDCREMRAISASGSVQTIEVIIRLQGAFAMFIFRTTFTEEDVQRLEQRLAVYRVPSPPVSARTEQIIDAVEFSSEDVQNAATAAANVLARE</sequence>
<organism evidence="1 2">
    <name type="scientific">Massilia violaceinigra</name>
    <dbReference type="NCBI Taxonomy" id="2045208"/>
    <lineage>
        <taxon>Bacteria</taxon>
        <taxon>Pseudomonadati</taxon>
        <taxon>Pseudomonadota</taxon>
        <taxon>Betaproteobacteria</taxon>
        <taxon>Burkholderiales</taxon>
        <taxon>Oxalobacteraceae</taxon>
        <taxon>Telluria group</taxon>
        <taxon>Massilia</taxon>
    </lineage>
</organism>
<dbReference type="RefSeq" id="WP_243493308.1">
    <property type="nucleotide sequence ID" value="NZ_CP063361.1"/>
</dbReference>
<dbReference type="Proteomes" id="UP000831532">
    <property type="component" value="Chromosome"/>
</dbReference>
<reference evidence="1 2" key="1">
    <citation type="submission" date="2020-10" db="EMBL/GenBank/DDBJ databases">
        <title>Genome analysis of Massilia species.</title>
        <authorList>
            <person name="Jung D.-H."/>
        </authorList>
    </citation>
    <scope>NUCLEOTIDE SEQUENCE [LARGE SCALE GENOMIC DNA]</scope>
    <source>
        <strain evidence="2">sipir</strain>
    </source>
</reference>
<keyword evidence="2" id="KW-1185">Reference proteome</keyword>
<dbReference type="EMBL" id="CP063361">
    <property type="protein sequence ID" value="UOD32255.1"/>
    <property type="molecule type" value="Genomic_DNA"/>
</dbReference>